<dbReference type="Gene3D" id="1.10.10.10">
    <property type="entry name" value="Winged helix-like DNA-binding domain superfamily/Winged helix DNA-binding domain"/>
    <property type="match status" value="3"/>
</dbReference>
<name>A0A0W0WXA2_9GAMM</name>
<dbReference type="EMBL" id="LNYP01000031">
    <property type="protein sequence ID" value="KTD36957.1"/>
    <property type="molecule type" value="Genomic_DNA"/>
</dbReference>
<dbReference type="NCBIfam" id="NF001057">
    <property type="entry name" value="PRK00117.3-3"/>
    <property type="match status" value="1"/>
</dbReference>
<protein>
    <recommendedName>
        <fullName evidence="3">Regulatory protein RecX</fullName>
    </recommendedName>
</protein>
<evidence type="ECO:0000256" key="1">
    <source>
        <dbReference type="ARBA" id="ARBA00004496"/>
    </source>
</evidence>
<dbReference type="PANTHER" id="PTHR33602:SF1">
    <property type="entry name" value="REGULATORY PROTEIN RECX FAMILY PROTEIN"/>
    <property type="match status" value="1"/>
</dbReference>
<evidence type="ECO:0000313" key="9">
    <source>
        <dbReference type="Proteomes" id="UP000054858"/>
    </source>
</evidence>
<gene>
    <name evidence="8" type="primary">recX</name>
    <name evidence="8" type="ORF">Loak_2093</name>
</gene>
<sequence>MRLLARREHGAHELAYKLMQKGYADSEIKDVISECQRLGFQNDQRFAESVCRARIQQGYGPLRIQQELRSLRVEEALVNTVLQQEQDHWLDHAIAVKEKKYKKQDELTFVQVQKQKQFLLYRGFSADIIAMIFRE</sequence>
<comment type="subcellular location">
    <subcellularLocation>
        <location evidence="1">Cytoplasm</location>
    </subcellularLocation>
</comment>
<evidence type="ECO:0000313" key="8">
    <source>
        <dbReference type="EMBL" id="KTD36957.1"/>
    </source>
</evidence>
<organism evidence="8 9">
    <name type="scientific">Legionella oakridgensis</name>
    <dbReference type="NCBI Taxonomy" id="29423"/>
    <lineage>
        <taxon>Bacteria</taxon>
        <taxon>Pseudomonadati</taxon>
        <taxon>Pseudomonadota</taxon>
        <taxon>Gammaproteobacteria</taxon>
        <taxon>Legionellales</taxon>
        <taxon>Legionellaceae</taxon>
        <taxon>Legionella</taxon>
    </lineage>
</organism>
<dbReference type="AlphaFoldDB" id="A0A0W0WXA2"/>
<dbReference type="InterPro" id="IPR003783">
    <property type="entry name" value="Regulatory_RecX"/>
</dbReference>
<dbReference type="Pfam" id="PF02631">
    <property type="entry name" value="RecX_HTH2"/>
    <property type="match status" value="1"/>
</dbReference>
<dbReference type="GO" id="GO:0006282">
    <property type="term" value="P:regulation of DNA repair"/>
    <property type="evidence" value="ECO:0007669"/>
    <property type="project" value="InterPro"/>
</dbReference>
<reference evidence="8 9" key="1">
    <citation type="submission" date="2015-11" db="EMBL/GenBank/DDBJ databases">
        <title>Genomic analysis of 38 Legionella species identifies large and diverse effector repertoires.</title>
        <authorList>
            <person name="Burstein D."/>
            <person name="Amaro F."/>
            <person name="Zusman T."/>
            <person name="Lifshitz Z."/>
            <person name="Cohen O."/>
            <person name="Gilbert J.A."/>
            <person name="Pupko T."/>
            <person name="Shuman H.A."/>
            <person name="Segal G."/>
        </authorList>
    </citation>
    <scope>NUCLEOTIDE SEQUENCE [LARGE SCALE GENOMIC DNA]</scope>
    <source>
        <strain evidence="8 9">Oak Ridge-10</strain>
    </source>
</reference>
<comment type="similarity">
    <text evidence="2">Belongs to the RecX family.</text>
</comment>
<feature type="domain" description="RecX first three-helical" evidence="7">
    <location>
        <begin position="1"/>
        <end position="35"/>
    </location>
</feature>
<dbReference type="Pfam" id="PF21981">
    <property type="entry name" value="RecX_HTH3"/>
    <property type="match status" value="1"/>
</dbReference>
<dbReference type="GO" id="GO:0005737">
    <property type="term" value="C:cytoplasm"/>
    <property type="evidence" value="ECO:0007669"/>
    <property type="project" value="UniProtKB-SubCell"/>
</dbReference>
<evidence type="ECO:0000256" key="4">
    <source>
        <dbReference type="ARBA" id="ARBA00022490"/>
    </source>
</evidence>
<comment type="caution">
    <text evidence="8">The sequence shown here is derived from an EMBL/GenBank/DDBJ whole genome shotgun (WGS) entry which is preliminary data.</text>
</comment>
<dbReference type="InterPro" id="IPR036388">
    <property type="entry name" value="WH-like_DNA-bd_sf"/>
</dbReference>
<evidence type="ECO:0000256" key="3">
    <source>
        <dbReference type="ARBA" id="ARBA00018111"/>
    </source>
</evidence>
<accession>A0A0W0WXA2</accession>
<feature type="domain" description="RecX third three-helical" evidence="6">
    <location>
        <begin position="90"/>
        <end position="130"/>
    </location>
</feature>
<dbReference type="InterPro" id="IPR053924">
    <property type="entry name" value="RecX_HTH_2nd"/>
</dbReference>
<dbReference type="PATRIC" id="fig|29423.5.peg.2195"/>
<dbReference type="Pfam" id="PF21982">
    <property type="entry name" value="RecX_HTH1"/>
    <property type="match status" value="1"/>
</dbReference>
<evidence type="ECO:0000259" key="6">
    <source>
        <dbReference type="Pfam" id="PF21981"/>
    </source>
</evidence>
<dbReference type="InterPro" id="IPR053926">
    <property type="entry name" value="RecX_HTH_1st"/>
</dbReference>
<proteinExistence type="inferred from homology"/>
<dbReference type="Proteomes" id="UP000054858">
    <property type="component" value="Unassembled WGS sequence"/>
</dbReference>
<dbReference type="InterPro" id="IPR053925">
    <property type="entry name" value="RecX_HTH_3rd"/>
</dbReference>
<evidence type="ECO:0000259" key="7">
    <source>
        <dbReference type="Pfam" id="PF21982"/>
    </source>
</evidence>
<evidence type="ECO:0000259" key="5">
    <source>
        <dbReference type="Pfam" id="PF02631"/>
    </source>
</evidence>
<dbReference type="PANTHER" id="PTHR33602">
    <property type="entry name" value="REGULATORY PROTEIN RECX FAMILY PROTEIN"/>
    <property type="match status" value="1"/>
</dbReference>
<evidence type="ECO:0000256" key="2">
    <source>
        <dbReference type="ARBA" id="ARBA00009695"/>
    </source>
</evidence>
<feature type="domain" description="RecX second three-helical" evidence="5">
    <location>
        <begin position="42"/>
        <end position="82"/>
    </location>
</feature>
<keyword evidence="4" id="KW-0963">Cytoplasm</keyword>